<evidence type="ECO:0000256" key="6">
    <source>
        <dbReference type="ARBA" id="ARBA00023002"/>
    </source>
</evidence>
<evidence type="ECO:0000313" key="15">
    <source>
        <dbReference type="Proteomes" id="UP000029736"/>
    </source>
</evidence>
<dbReference type="SUPFAM" id="SSF52283">
    <property type="entry name" value="Formate/glycerate dehydrogenase catalytic domain-like"/>
    <property type="match status" value="1"/>
</dbReference>
<dbReference type="InterPro" id="IPR007886">
    <property type="entry name" value="AlaDH/PNT_N"/>
</dbReference>
<evidence type="ECO:0000256" key="3">
    <source>
        <dbReference type="ARBA" id="ARBA00012847"/>
    </source>
</evidence>
<evidence type="ECO:0000256" key="8">
    <source>
        <dbReference type="ARBA" id="ARBA00033228"/>
    </source>
</evidence>
<evidence type="ECO:0000313" key="14">
    <source>
        <dbReference type="EMBL" id="KGE84967.1"/>
    </source>
</evidence>
<keyword evidence="15" id="KW-1185">Reference proteome</keyword>
<feature type="active site" description="Proton donor" evidence="10">
    <location>
        <position position="90"/>
    </location>
</feature>
<evidence type="ECO:0000256" key="10">
    <source>
        <dbReference type="PIRSR" id="PIRSR018250-1"/>
    </source>
</evidence>
<keyword evidence="11" id="KW-0520">NAD</keyword>
<keyword evidence="5" id="KW-0028">Amino-acid biosynthesis</keyword>
<dbReference type="UniPathway" id="UPA00033">
    <property type="reaction ID" value="UER00034"/>
</dbReference>
<dbReference type="PANTHER" id="PTHR11133:SF22">
    <property type="entry name" value="ALPHA-AMINOADIPIC SEMIALDEHYDE SYNTHASE, MITOCHONDRIAL"/>
    <property type="match status" value="1"/>
</dbReference>
<feature type="domain" description="Alanine dehydrogenase/pyridine nucleotide transhydrogenase N-terminal" evidence="13">
    <location>
        <begin position="4"/>
        <end position="136"/>
    </location>
</feature>
<keyword evidence="6" id="KW-0560">Oxidoreductase</keyword>
<feature type="binding site" evidence="11">
    <location>
        <position position="267"/>
    </location>
    <ligand>
        <name>NAD(+)</name>
        <dbReference type="ChEBI" id="CHEBI:57540"/>
    </ligand>
</feature>
<name>A0A098S1F8_9BACT</name>
<dbReference type="EC" id="1.5.1.7" evidence="3"/>
<proteinExistence type="predicted"/>
<evidence type="ECO:0000256" key="7">
    <source>
        <dbReference type="ARBA" id="ARBA00023157"/>
    </source>
</evidence>
<feature type="domain" description="Alanine dehydrogenase/pyridine nucleotide transhydrogenase NAD(H)-binding" evidence="12">
    <location>
        <begin position="164"/>
        <end position="340"/>
    </location>
</feature>
<dbReference type="GO" id="GO:0004754">
    <property type="term" value="F:saccharopine dehydrogenase (NAD+, L-lysine-forming) activity"/>
    <property type="evidence" value="ECO:0007669"/>
    <property type="project" value="UniProtKB-EC"/>
</dbReference>
<reference evidence="14 15" key="1">
    <citation type="journal article" date="2014" name="Int. J. Syst. Evol. Microbiol.">
        <title>Phaeodactylibacter xiamenensis gen. nov., sp. nov., a member of the family Saprospiraceae isolated from the marine alga Phaeodactylum tricornutum.</title>
        <authorList>
            <person name="Chen Z.Jr."/>
            <person name="Lei X."/>
            <person name="Lai Q."/>
            <person name="Li Y."/>
            <person name="Zhang B."/>
            <person name="Zhang J."/>
            <person name="Zhang H."/>
            <person name="Yang L."/>
            <person name="Zheng W."/>
            <person name="Tian Y."/>
            <person name="Yu Z."/>
            <person name="Xu H.Jr."/>
            <person name="Zheng T."/>
        </authorList>
    </citation>
    <scope>NUCLEOTIDE SEQUENCE [LARGE SCALE GENOMIC DNA]</scope>
    <source>
        <strain evidence="14 15">KD52</strain>
    </source>
</reference>
<dbReference type="AlphaFoldDB" id="A0A098S1F8"/>
<comment type="subunit">
    <text evidence="2">Monomer.</text>
</comment>
<dbReference type="InterPro" id="IPR027281">
    <property type="entry name" value="Lys1"/>
</dbReference>
<dbReference type="OrthoDB" id="1141481at2"/>
<dbReference type="GO" id="GO:0019878">
    <property type="term" value="P:lysine biosynthetic process via aminoadipic acid"/>
    <property type="evidence" value="ECO:0007669"/>
    <property type="project" value="UniProtKB-UniPathway"/>
</dbReference>
<keyword evidence="7" id="KW-1015">Disulfide bond</keyword>
<evidence type="ECO:0000256" key="9">
    <source>
        <dbReference type="ARBA" id="ARBA00047860"/>
    </source>
</evidence>
<dbReference type="InterPro" id="IPR036291">
    <property type="entry name" value="NAD(P)-bd_dom_sf"/>
</dbReference>
<dbReference type="InterPro" id="IPR051168">
    <property type="entry name" value="AASS"/>
</dbReference>
<comment type="pathway">
    <text evidence="1">Amino-acid biosynthesis; L-lysine biosynthesis via AAA pathway; L-lysine from L-alpha-aminoadipate (fungal route): step 3/3.</text>
</comment>
<dbReference type="EMBL" id="JPOS01000098">
    <property type="protein sequence ID" value="KGE84967.1"/>
    <property type="molecule type" value="Genomic_DNA"/>
</dbReference>
<dbReference type="Pfam" id="PF05222">
    <property type="entry name" value="AlaDh_PNT_N"/>
    <property type="match status" value="1"/>
</dbReference>
<organism evidence="14 15">
    <name type="scientific">Phaeodactylibacter xiamenensis</name>
    <dbReference type="NCBI Taxonomy" id="1524460"/>
    <lineage>
        <taxon>Bacteria</taxon>
        <taxon>Pseudomonadati</taxon>
        <taxon>Bacteroidota</taxon>
        <taxon>Saprospiria</taxon>
        <taxon>Saprospirales</taxon>
        <taxon>Haliscomenobacteraceae</taxon>
        <taxon>Phaeodactylibacter</taxon>
    </lineage>
</organism>
<feature type="binding site" evidence="11">
    <location>
        <begin position="186"/>
        <end position="187"/>
    </location>
    <ligand>
        <name>NAD(+)</name>
        <dbReference type="ChEBI" id="CHEBI:57540"/>
    </ligand>
</feature>
<sequence>MKIGIIREGKIPPDSRVPLIPEQCASIMGKYEGVDIVVQPSPGRCYPDEAYRHQNIRLTEDMQSCQVLMGVKEVPVDQLIPNKTYFFFSHTIKEQSYNRRLLQAVLEKNIRLIDYEVLTDDRGKRLIAFGKFAGMVGAHNGILTYGKRTGLFDLIRMKDCLDYAEARQIYKRMQWPPMKVVLTGTGRVGKGAVLVLRDMGLREVEPDDFLNNSYDEAVFTVLACADYAARKDGKPFRKQDFYENPAAYKSIFGPYAAAADVMINGIYWDNEAPAFFTKEDMQAPDFNIQVIADVTCDIAPVSSIPSTLRPSTIPEPVFGFDPSTGTETPPYQPDAVDMMTIDNLPNELPRDASKAFGQQFMDYILPELLKPDSKVIERATVAAGGKLGPHFQYLKGYVEDVSA</sequence>
<evidence type="ECO:0000256" key="5">
    <source>
        <dbReference type="ARBA" id="ARBA00022605"/>
    </source>
</evidence>
<comment type="caution">
    <text evidence="14">The sequence shown here is derived from an EMBL/GenBank/DDBJ whole genome shotgun (WGS) entry which is preliminary data.</text>
</comment>
<gene>
    <name evidence="14" type="ORF">IX84_30585</name>
</gene>
<dbReference type="STRING" id="1524460.IX84_30585"/>
<dbReference type="SUPFAM" id="SSF51735">
    <property type="entry name" value="NAD(P)-binding Rossmann-fold domains"/>
    <property type="match status" value="1"/>
</dbReference>
<comment type="catalytic activity">
    <reaction evidence="9">
        <text>L-saccharopine + NAD(+) + H2O = L-lysine + 2-oxoglutarate + NADH + H(+)</text>
        <dbReference type="Rhea" id="RHEA:12440"/>
        <dbReference type="ChEBI" id="CHEBI:15377"/>
        <dbReference type="ChEBI" id="CHEBI:15378"/>
        <dbReference type="ChEBI" id="CHEBI:16810"/>
        <dbReference type="ChEBI" id="CHEBI:32551"/>
        <dbReference type="ChEBI" id="CHEBI:57540"/>
        <dbReference type="ChEBI" id="CHEBI:57945"/>
        <dbReference type="ChEBI" id="CHEBI:57951"/>
        <dbReference type="EC" id="1.5.1.7"/>
    </reaction>
</comment>
<evidence type="ECO:0000259" key="13">
    <source>
        <dbReference type="SMART" id="SM01003"/>
    </source>
</evidence>
<dbReference type="RefSeq" id="WP_044229864.1">
    <property type="nucleotide sequence ID" value="NZ_JBKAGJ010000038.1"/>
</dbReference>
<dbReference type="PANTHER" id="PTHR11133">
    <property type="entry name" value="SACCHAROPINE DEHYDROGENASE"/>
    <property type="match status" value="1"/>
</dbReference>
<dbReference type="InterPro" id="IPR007698">
    <property type="entry name" value="AlaDH/PNT_NAD(H)-bd"/>
</dbReference>
<dbReference type="PIRSF" id="PIRSF018250">
    <property type="entry name" value="Saccharopine_DH_Lys"/>
    <property type="match status" value="1"/>
</dbReference>
<protein>
    <recommendedName>
        <fullName evidence="4">Saccharopine dehydrogenase [NAD(+), L-lysine-forming]</fullName>
        <ecNumber evidence="3">1.5.1.7</ecNumber>
    </recommendedName>
    <alternativeName>
        <fullName evidence="8">Lysine--2-oxoglutarate reductase</fullName>
    </alternativeName>
</protein>
<dbReference type="SMART" id="SM01003">
    <property type="entry name" value="AlaDh_PNT_N"/>
    <property type="match status" value="1"/>
</dbReference>
<dbReference type="Proteomes" id="UP000029736">
    <property type="component" value="Unassembled WGS sequence"/>
</dbReference>
<evidence type="ECO:0000256" key="4">
    <source>
        <dbReference type="ARBA" id="ARBA00021221"/>
    </source>
</evidence>
<dbReference type="Gene3D" id="3.40.50.720">
    <property type="entry name" value="NAD(P)-binding Rossmann-like Domain"/>
    <property type="match status" value="2"/>
</dbReference>
<feature type="binding site" evidence="11">
    <location>
        <position position="294"/>
    </location>
    <ligand>
        <name>NAD(+)</name>
        <dbReference type="ChEBI" id="CHEBI:57540"/>
    </ligand>
</feature>
<evidence type="ECO:0000256" key="1">
    <source>
        <dbReference type="ARBA" id="ARBA00004884"/>
    </source>
</evidence>
<evidence type="ECO:0000256" key="11">
    <source>
        <dbReference type="PIRSR" id="PIRSR018250-3"/>
    </source>
</evidence>
<feature type="binding site" evidence="11">
    <location>
        <begin position="341"/>
        <end position="344"/>
    </location>
    <ligand>
        <name>NAD(+)</name>
        <dbReference type="ChEBI" id="CHEBI:57540"/>
    </ligand>
</feature>
<evidence type="ECO:0000256" key="2">
    <source>
        <dbReference type="ARBA" id="ARBA00011245"/>
    </source>
</evidence>
<evidence type="ECO:0000259" key="12">
    <source>
        <dbReference type="SMART" id="SM01002"/>
    </source>
</evidence>
<dbReference type="SMART" id="SM01002">
    <property type="entry name" value="AlaDh_PNT_C"/>
    <property type="match status" value="1"/>
</dbReference>
<feature type="binding site" evidence="11">
    <location>
        <position position="226"/>
    </location>
    <ligand>
        <name>NAD(+)</name>
        <dbReference type="ChEBI" id="CHEBI:57540"/>
    </ligand>
</feature>
<dbReference type="CDD" id="cd05199">
    <property type="entry name" value="SDH_like"/>
    <property type="match status" value="1"/>
</dbReference>
<feature type="active site" description="Proton acceptor" evidence="10">
    <location>
        <position position="72"/>
    </location>
</feature>
<accession>A0A098S1F8</accession>